<dbReference type="PROSITE" id="PS00227">
    <property type="entry name" value="TUBULIN"/>
    <property type="match status" value="1"/>
</dbReference>
<dbReference type="EMBL" id="ABEU02000005">
    <property type="protein sequence ID" value="PNR54561.1"/>
    <property type="molecule type" value="Genomic_DNA"/>
</dbReference>
<dbReference type="SUPFAM" id="SSF52490">
    <property type="entry name" value="Tubulin nucleotide-binding domain-like"/>
    <property type="match status" value="1"/>
</dbReference>
<feature type="domain" description="Tubulin/FtsZ 2-layer sandwich" evidence="8">
    <location>
        <begin position="254"/>
        <end position="384"/>
    </location>
</feature>
<sequence length="443" mass="49667">MPREIITLQVGQCGNQLGCRFWDMALREHASCNPNALFDHALSSFFHNVDRRYTPPQELSVGAGNTPIRFLKARAVLIDMEEGVVNQLLKGSLAELFDSKQYITGASGSGNNWAQAHEVHGPQFSDAILEKVRGEAELCDSLQTFVMMHSIGGGTGSGVGSYILETLHDAYPEVYRFTQSIFPSADDDVITSPYNSLLSTMALTEHADCVLPLENQALLDIISPKVTKPFDEMNSIASNLLLHLTSSMRFEGPLNVDLNEITMNLVPYPRLHYLTSSMSPHLAVSSWLLQLFTDVFAREAQLMKVNPNDSTYLACALLMRGNSCTISDLQENVARMKSRLTMAHWNVEGFKVGLCNQAAVHSPCSLLCLANNTCIRSRFIGMKESFKQLYRRKVYVHHYTEYMDVSVFDTASNMMDDLIEEYETLETARTPEHLVRLQPIMYQ</sequence>
<evidence type="ECO:0000256" key="1">
    <source>
        <dbReference type="ARBA" id="ARBA00009636"/>
    </source>
</evidence>
<dbReference type="GO" id="GO:0000278">
    <property type="term" value="P:mitotic cell cycle"/>
    <property type="evidence" value="ECO:0000318"/>
    <property type="project" value="GO_Central"/>
</dbReference>
<keyword evidence="5 6" id="KW-0342">GTP-binding</keyword>
<dbReference type="SUPFAM" id="SSF55307">
    <property type="entry name" value="Tubulin C-terminal domain-like"/>
    <property type="match status" value="1"/>
</dbReference>
<dbReference type="InterPro" id="IPR003008">
    <property type="entry name" value="Tubulin_FtsZ_GTPase"/>
</dbReference>
<dbReference type="PANTHER" id="PTHR11588">
    <property type="entry name" value="TUBULIN"/>
    <property type="match status" value="1"/>
</dbReference>
<dbReference type="Gene3D" id="1.10.287.600">
    <property type="entry name" value="Helix hairpin bin"/>
    <property type="match status" value="1"/>
</dbReference>
<dbReference type="GO" id="GO:0005525">
    <property type="term" value="F:GTP binding"/>
    <property type="evidence" value="ECO:0000318"/>
    <property type="project" value="GO_Central"/>
</dbReference>
<evidence type="ECO:0008006" key="12">
    <source>
        <dbReference type="Google" id="ProtNLM"/>
    </source>
</evidence>
<dbReference type="GO" id="GO:0005874">
    <property type="term" value="C:microtubule"/>
    <property type="evidence" value="ECO:0000318"/>
    <property type="project" value="GO_Central"/>
</dbReference>
<dbReference type="GO" id="GO:0005737">
    <property type="term" value="C:cytoplasm"/>
    <property type="evidence" value="ECO:0000318"/>
    <property type="project" value="GO_Central"/>
</dbReference>
<dbReference type="InterPro" id="IPR008280">
    <property type="entry name" value="Tub_FtsZ_C"/>
</dbReference>
<dbReference type="GO" id="GO:0000226">
    <property type="term" value="P:microtubule cytoskeleton organization"/>
    <property type="evidence" value="ECO:0000318"/>
    <property type="project" value="GO_Central"/>
</dbReference>
<dbReference type="Gramene" id="Pp3c5_27630V3.1">
    <property type="protein sequence ID" value="Pp3c5_27630V3.1"/>
    <property type="gene ID" value="Pp3c5_27630"/>
</dbReference>
<keyword evidence="2" id="KW-0963">Cytoplasm</keyword>
<keyword evidence="11" id="KW-1185">Reference proteome</keyword>
<feature type="domain" description="Tubulin/FtsZ GTPase" evidence="7">
    <location>
        <begin position="57"/>
        <end position="252"/>
    </location>
</feature>
<dbReference type="AlphaFoldDB" id="A0A2K1KLB1"/>
<evidence type="ECO:0000313" key="10">
    <source>
        <dbReference type="EnsemblPlants" id="Pp3c5_27630V3.1"/>
    </source>
</evidence>
<evidence type="ECO:0000256" key="5">
    <source>
        <dbReference type="ARBA" id="ARBA00023134"/>
    </source>
</evidence>
<dbReference type="Pfam" id="PF00091">
    <property type="entry name" value="Tubulin"/>
    <property type="match status" value="1"/>
</dbReference>
<organism evidence="9">
    <name type="scientific">Physcomitrium patens</name>
    <name type="common">Spreading-leaved earth moss</name>
    <name type="synonym">Physcomitrella patens</name>
    <dbReference type="NCBI Taxonomy" id="3218"/>
    <lineage>
        <taxon>Eukaryota</taxon>
        <taxon>Viridiplantae</taxon>
        <taxon>Streptophyta</taxon>
        <taxon>Embryophyta</taxon>
        <taxon>Bryophyta</taxon>
        <taxon>Bryophytina</taxon>
        <taxon>Bryopsida</taxon>
        <taxon>Funariidae</taxon>
        <taxon>Funariales</taxon>
        <taxon>Funariaceae</taxon>
        <taxon>Physcomitrium</taxon>
    </lineage>
</organism>
<evidence type="ECO:0000313" key="11">
    <source>
        <dbReference type="Proteomes" id="UP000006727"/>
    </source>
</evidence>
<evidence type="ECO:0000259" key="8">
    <source>
        <dbReference type="SMART" id="SM00865"/>
    </source>
</evidence>
<dbReference type="InterPro" id="IPR000217">
    <property type="entry name" value="Tubulin"/>
</dbReference>
<dbReference type="GO" id="GO:0005200">
    <property type="term" value="F:structural constituent of cytoskeleton"/>
    <property type="evidence" value="ECO:0000318"/>
    <property type="project" value="GO_Central"/>
</dbReference>
<name>A0A2K1KLB1_PHYPA</name>
<dbReference type="Pfam" id="PF03953">
    <property type="entry name" value="Tubulin_C"/>
    <property type="match status" value="1"/>
</dbReference>
<comment type="similarity">
    <text evidence="1 6">Belongs to the tubulin family.</text>
</comment>
<dbReference type="STRING" id="3218.A0A2K1KLB1"/>
<accession>A0A2K1KLB1</accession>
<reference evidence="10" key="3">
    <citation type="submission" date="2020-12" db="UniProtKB">
        <authorList>
            <consortium name="EnsemblPlants"/>
        </authorList>
    </citation>
    <scope>IDENTIFICATION</scope>
</reference>
<dbReference type="Proteomes" id="UP000006727">
    <property type="component" value="Chromosome 5"/>
</dbReference>
<dbReference type="Gene3D" id="3.40.50.1440">
    <property type="entry name" value="Tubulin/FtsZ, GTPase domain"/>
    <property type="match status" value="1"/>
</dbReference>
<dbReference type="InterPro" id="IPR036525">
    <property type="entry name" value="Tubulin/FtsZ_GTPase_sf"/>
</dbReference>
<dbReference type="SMART" id="SM00865">
    <property type="entry name" value="Tubulin_C"/>
    <property type="match status" value="1"/>
</dbReference>
<evidence type="ECO:0000256" key="4">
    <source>
        <dbReference type="ARBA" id="ARBA00022741"/>
    </source>
</evidence>
<proteinExistence type="inferred from homology"/>
<dbReference type="InParanoid" id="A0A2K1KLB1"/>
<keyword evidence="4 6" id="KW-0547">Nucleotide-binding</keyword>
<dbReference type="InterPro" id="IPR023123">
    <property type="entry name" value="Tubulin_C"/>
</dbReference>
<gene>
    <name evidence="9" type="ORF">PHYPA_008238</name>
</gene>
<protein>
    <recommendedName>
        <fullName evidence="12">Tubulin epsilon chain</fullName>
    </recommendedName>
</protein>
<evidence type="ECO:0000256" key="3">
    <source>
        <dbReference type="ARBA" id="ARBA00022701"/>
    </source>
</evidence>
<dbReference type="InterPro" id="IPR018316">
    <property type="entry name" value="Tubulin/FtsZ_2-layer-sand-dom"/>
</dbReference>
<dbReference type="PRINTS" id="PR01161">
    <property type="entry name" value="TUBULIN"/>
</dbReference>
<dbReference type="InterPro" id="IPR004057">
    <property type="entry name" value="Epsilon_tubulin"/>
</dbReference>
<dbReference type="InterPro" id="IPR017975">
    <property type="entry name" value="Tubulin_CS"/>
</dbReference>
<evidence type="ECO:0000313" key="9">
    <source>
        <dbReference type="EMBL" id="PNR54561.1"/>
    </source>
</evidence>
<evidence type="ECO:0000256" key="6">
    <source>
        <dbReference type="RuleBase" id="RU000352"/>
    </source>
</evidence>
<dbReference type="PRINTS" id="PR01519">
    <property type="entry name" value="EPSLNTUBULIN"/>
</dbReference>
<keyword evidence="3 6" id="KW-0493">Microtubule</keyword>
<dbReference type="SMART" id="SM00864">
    <property type="entry name" value="Tubulin"/>
    <property type="match status" value="1"/>
</dbReference>
<dbReference type="CDD" id="cd02190">
    <property type="entry name" value="epsilon_tubulin"/>
    <property type="match status" value="1"/>
</dbReference>
<reference evidence="9 11" key="1">
    <citation type="journal article" date="2008" name="Science">
        <title>The Physcomitrella genome reveals evolutionary insights into the conquest of land by plants.</title>
        <authorList>
            <person name="Rensing S."/>
            <person name="Lang D."/>
            <person name="Zimmer A."/>
            <person name="Terry A."/>
            <person name="Salamov A."/>
            <person name="Shapiro H."/>
            <person name="Nishiyama T."/>
            <person name="Perroud P.-F."/>
            <person name="Lindquist E."/>
            <person name="Kamisugi Y."/>
            <person name="Tanahashi T."/>
            <person name="Sakakibara K."/>
            <person name="Fujita T."/>
            <person name="Oishi K."/>
            <person name="Shin-I T."/>
            <person name="Kuroki Y."/>
            <person name="Toyoda A."/>
            <person name="Suzuki Y."/>
            <person name="Hashimoto A."/>
            <person name="Yamaguchi K."/>
            <person name="Sugano A."/>
            <person name="Kohara Y."/>
            <person name="Fujiyama A."/>
            <person name="Anterola A."/>
            <person name="Aoki S."/>
            <person name="Ashton N."/>
            <person name="Barbazuk W.B."/>
            <person name="Barker E."/>
            <person name="Bennetzen J."/>
            <person name="Bezanilla M."/>
            <person name="Blankenship R."/>
            <person name="Cho S.H."/>
            <person name="Dutcher S."/>
            <person name="Estelle M."/>
            <person name="Fawcett J.A."/>
            <person name="Gundlach H."/>
            <person name="Hanada K."/>
            <person name="Heyl A."/>
            <person name="Hicks K.A."/>
            <person name="Hugh J."/>
            <person name="Lohr M."/>
            <person name="Mayer K."/>
            <person name="Melkozernov A."/>
            <person name="Murata T."/>
            <person name="Nelson D."/>
            <person name="Pils B."/>
            <person name="Prigge M."/>
            <person name="Reiss B."/>
            <person name="Renner T."/>
            <person name="Rombauts S."/>
            <person name="Rushton P."/>
            <person name="Sanderfoot A."/>
            <person name="Schween G."/>
            <person name="Shiu S.-H."/>
            <person name="Stueber K."/>
            <person name="Theodoulou F.L."/>
            <person name="Tu H."/>
            <person name="Van de Peer Y."/>
            <person name="Verrier P.J."/>
            <person name="Waters E."/>
            <person name="Wood A."/>
            <person name="Yang L."/>
            <person name="Cove D."/>
            <person name="Cuming A."/>
            <person name="Hasebe M."/>
            <person name="Lucas S."/>
            <person name="Mishler D.B."/>
            <person name="Reski R."/>
            <person name="Grigoriev I."/>
            <person name="Quatrano R.S."/>
            <person name="Boore J.L."/>
        </authorList>
    </citation>
    <scope>NUCLEOTIDE SEQUENCE [LARGE SCALE GENOMIC DNA]</scope>
    <source>
        <strain evidence="10 11">cv. Gransden 2004</strain>
    </source>
</reference>
<evidence type="ECO:0000259" key="7">
    <source>
        <dbReference type="SMART" id="SM00864"/>
    </source>
</evidence>
<reference evidence="9 11" key="2">
    <citation type="journal article" date="2018" name="Plant J.">
        <title>The Physcomitrella patens chromosome-scale assembly reveals moss genome structure and evolution.</title>
        <authorList>
            <person name="Lang D."/>
            <person name="Ullrich K.K."/>
            <person name="Murat F."/>
            <person name="Fuchs J."/>
            <person name="Jenkins J."/>
            <person name="Haas F.B."/>
            <person name="Piednoel M."/>
            <person name="Gundlach H."/>
            <person name="Van Bel M."/>
            <person name="Meyberg R."/>
            <person name="Vives C."/>
            <person name="Morata J."/>
            <person name="Symeonidi A."/>
            <person name="Hiss M."/>
            <person name="Muchero W."/>
            <person name="Kamisugi Y."/>
            <person name="Saleh O."/>
            <person name="Blanc G."/>
            <person name="Decker E.L."/>
            <person name="van Gessel N."/>
            <person name="Grimwood J."/>
            <person name="Hayes R.D."/>
            <person name="Graham S.W."/>
            <person name="Gunter L.E."/>
            <person name="McDaniel S.F."/>
            <person name="Hoernstein S.N.W."/>
            <person name="Larsson A."/>
            <person name="Li F.W."/>
            <person name="Perroud P.F."/>
            <person name="Phillips J."/>
            <person name="Ranjan P."/>
            <person name="Rokshar D.S."/>
            <person name="Rothfels C.J."/>
            <person name="Schneider L."/>
            <person name="Shu S."/>
            <person name="Stevenson D.W."/>
            <person name="Thummler F."/>
            <person name="Tillich M."/>
            <person name="Villarreal Aguilar J.C."/>
            <person name="Widiez T."/>
            <person name="Wong G.K."/>
            <person name="Wymore A."/>
            <person name="Zhang Y."/>
            <person name="Zimmer A.D."/>
            <person name="Quatrano R.S."/>
            <person name="Mayer K.F.X."/>
            <person name="Goodstein D."/>
            <person name="Casacuberta J.M."/>
            <person name="Vandepoele K."/>
            <person name="Reski R."/>
            <person name="Cuming A.C."/>
            <person name="Tuskan G.A."/>
            <person name="Maumus F."/>
            <person name="Salse J."/>
            <person name="Schmutz J."/>
            <person name="Rensing S.A."/>
        </authorList>
    </citation>
    <scope>NUCLEOTIDE SEQUENCE [LARGE SCALE GENOMIC DNA]</scope>
    <source>
        <strain evidence="10 11">cv. Gransden 2004</strain>
    </source>
</reference>
<dbReference type="EnsemblPlants" id="Pp3c5_27630V3.1">
    <property type="protein sequence ID" value="Pp3c5_27630V3.1"/>
    <property type="gene ID" value="Pp3c5_27630"/>
</dbReference>
<evidence type="ECO:0000256" key="2">
    <source>
        <dbReference type="ARBA" id="ARBA00022490"/>
    </source>
</evidence>
<dbReference type="FunFam" id="3.40.50.1440:FF:000017">
    <property type="entry name" value="Tubulin epsilon chain"/>
    <property type="match status" value="1"/>
</dbReference>